<dbReference type="EMBL" id="JAGEPF010000002">
    <property type="protein sequence ID" value="MBO2456827.1"/>
    <property type="molecule type" value="Genomic_DNA"/>
</dbReference>
<keyword evidence="1" id="KW-0732">Signal</keyword>
<name>A0ABS3RJJ3_9ACTN</name>
<comment type="caution">
    <text evidence="2">The sequence shown here is derived from an EMBL/GenBank/DDBJ whole genome shotgun (WGS) entry which is preliminary data.</text>
</comment>
<dbReference type="Proteomes" id="UP000680206">
    <property type="component" value="Unassembled WGS sequence"/>
</dbReference>
<gene>
    <name evidence="2" type="ORF">J4709_04370</name>
</gene>
<sequence>MREFRYRRRRAVAGGITLAGVLLAAAFHATHGPPETVTLVRGYYEAIRKHDVRKALKIAKAEPPAGEAARFLAPRALDHWRIGAVTETDGFEYSGDDDAEVTVVLIGEHRKRYEGTVKLVKGRGGVRIAEPLMSLRFQATAMDYVEAGGMRAPYQGDPRTESLSVEYRVLPGLYRFYQGRQDLLRVAAGQTPVLPGANGSSPGWVGVVPEFTVTPAGQRAVSQAYDAVIDRCAETRGVPRAECPFGLTPYGDIKSRDESVSDFGKLTWRVRTYPTITAVVQRGGLWIVDRERGVVELSGSGRIDGSGPRRPFTLTCGTVARRTFASVASGGTVSITGPVKGGEPWDTCRDGALSAS</sequence>
<feature type="chain" id="PRO_5045560756" evidence="1">
    <location>
        <begin position="25"/>
        <end position="356"/>
    </location>
</feature>
<evidence type="ECO:0000256" key="1">
    <source>
        <dbReference type="SAM" id="SignalP"/>
    </source>
</evidence>
<reference evidence="2 3" key="1">
    <citation type="submission" date="2021-03" db="EMBL/GenBank/DDBJ databases">
        <title>Actinomadura violae sp. nov., isolated from lichen in Thailand.</title>
        <authorList>
            <person name="Kanchanasin P."/>
            <person name="Saeng-In P."/>
            <person name="Phongsopitanun W."/>
            <person name="Yuki M."/>
            <person name="Kudo T."/>
            <person name="Ohkuma M."/>
            <person name="Tanasupawat S."/>
        </authorList>
    </citation>
    <scope>NUCLEOTIDE SEQUENCE [LARGE SCALE GENOMIC DNA]</scope>
    <source>
        <strain evidence="2 3">LCR2-06</strain>
    </source>
</reference>
<organism evidence="2 3">
    <name type="scientific">Actinomadura violacea</name>
    <dbReference type="NCBI Taxonomy" id="2819934"/>
    <lineage>
        <taxon>Bacteria</taxon>
        <taxon>Bacillati</taxon>
        <taxon>Actinomycetota</taxon>
        <taxon>Actinomycetes</taxon>
        <taxon>Streptosporangiales</taxon>
        <taxon>Thermomonosporaceae</taxon>
        <taxon>Actinomadura</taxon>
    </lineage>
</organism>
<accession>A0ABS3RJJ3</accession>
<protein>
    <submittedName>
        <fullName evidence="2">Uncharacterized protein</fullName>
    </submittedName>
</protein>
<evidence type="ECO:0000313" key="2">
    <source>
        <dbReference type="EMBL" id="MBO2456827.1"/>
    </source>
</evidence>
<keyword evidence="3" id="KW-1185">Reference proteome</keyword>
<evidence type="ECO:0000313" key="3">
    <source>
        <dbReference type="Proteomes" id="UP000680206"/>
    </source>
</evidence>
<proteinExistence type="predicted"/>
<feature type="signal peptide" evidence="1">
    <location>
        <begin position="1"/>
        <end position="24"/>
    </location>
</feature>
<dbReference type="RefSeq" id="WP_208237099.1">
    <property type="nucleotide sequence ID" value="NZ_JAGEPF010000002.1"/>
</dbReference>